<comment type="cofactor">
    <cofactor evidence="1">
        <name>L-ascorbate</name>
        <dbReference type="ChEBI" id="CHEBI:38290"/>
    </cofactor>
</comment>
<evidence type="ECO:0000256" key="1">
    <source>
        <dbReference type="ARBA" id="ARBA00001961"/>
    </source>
</evidence>
<dbReference type="Proteomes" id="UP000652430">
    <property type="component" value="Unassembled WGS sequence"/>
</dbReference>
<keyword evidence="6" id="KW-0560">Oxidoreductase</keyword>
<keyword evidence="5" id="KW-0223">Dioxygenase</keyword>
<dbReference type="PROSITE" id="PS51471">
    <property type="entry name" value="FE2OG_OXY"/>
    <property type="match status" value="1"/>
</dbReference>
<evidence type="ECO:0000256" key="5">
    <source>
        <dbReference type="ARBA" id="ARBA00022964"/>
    </source>
</evidence>
<evidence type="ECO:0000256" key="3">
    <source>
        <dbReference type="ARBA" id="ARBA00022824"/>
    </source>
</evidence>
<comment type="caution">
    <text evidence="10">The sequence shown here is derived from an EMBL/GenBank/DDBJ whole genome shotgun (WGS) entry which is preliminary data.</text>
</comment>
<evidence type="ECO:0000259" key="9">
    <source>
        <dbReference type="PROSITE" id="PS51471"/>
    </source>
</evidence>
<keyword evidence="7" id="KW-0408">Iron</keyword>
<reference evidence="11" key="1">
    <citation type="journal article" date="2019" name="Int. J. Syst. Evol. Microbiol.">
        <title>The Global Catalogue of Microorganisms (GCM) 10K type strain sequencing project: providing services to taxonomists for standard genome sequencing and annotation.</title>
        <authorList>
            <consortium name="The Broad Institute Genomics Platform"/>
            <consortium name="The Broad Institute Genome Sequencing Center for Infectious Disease"/>
            <person name="Wu L."/>
            <person name="Ma J."/>
        </authorList>
    </citation>
    <scope>NUCLEOTIDE SEQUENCE [LARGE SCALE GENOMIC DNA]</scope>
    <source>
        <strain evidence="11">CGMCC 1.8957</strain>
    </source>
</reference>
<dbReference type="SUPFAM" id="SSF81901">
    <property type="entry name" value="HCP-like"/>
    <property type="match status" value="1"/>
</dbReference>
<name>A0ABQ3LFL6_9SPHN</name>
<keyword evidence="2" id="KW-0479">Metal-binding</keyword>
<protein>
    <recommendedName>
        <fullName evidence="9">Fe2OG dioxygenase domain-containing protein</fullName>
    </recommendedName>
</protein>
<evidence type="ECO:0000313" key="11">
    <source>
        <dbReference type="Proteomes" id="UP000652430"/>
    </source>
</evidence>
<keyword evidence="11" id="KW-1185">Reference proteome</keyword>
<dbReference type="InterPro" id="IPR005123">
    <property type="entry name" value="Oxoglu/Fe-dep_dioxygenase_dom"/>
</dbReference>
<dbReference type="SMART" id="SM00702">
    <property type="entry name" value="P4Hc"/>
    <property type="match status" value="1"/>
</dbReference>
<dbReference type="EMBL" id="BNAQ01000002">
    <property type="protein sequence ID" value="GHH14773.1"/>
    <property type="molecule type" value="Genomic_DNA"/>
</dbReference>
<organism evidence="10 11">
    <name type="scientific">Sphingomonas glacialis</name>
    <dbReference type="NCBI Taxonomy" id="658225"/>
    <lineage>
        <taxon>Bacteria</taxon>
        <taxon>Pseudomonadati</taxon>
        <taxon>Pseudomonadota</taxon>
        <taxon>Alphaproteobacteria</taxon>
        <taxon>Sphingomonadales</taxon>
        <taxon>Sphingomonadaceae</taxon>
        <taxon>Sphingomonas</taxon>
    </lineage>
</organism>
<sequence>MSTFDSVGQANALLASGNRPRAIALIEQAAAAGEPDALFTLAIWLMSGDPTPRDLPRARGVLRRCVATGHRDAAMIEVALAATGAGAPTDWQHALALLRQAARTDPVAASHVALLTEMTLRETGDPVSLPQDELLSAAPQVRRYPALLSPAECAHIIEWTEGLLQPAVVIDPQTGRTMVHPIRTSDGAVISPARETLAIHAINRRIAAVSATQPQQGEPLAVLRYAPGQQYRPHLDTITGTANQRVLTVLVYLNEGYSGGETMFTATGLKVSPRIGDAIVFSNVLPDGRIDQRAIHAGLPVTHGIKRLATRWIRARAYDPWNPPRP</sequence>
<proteinExistence type="predicted"/>
<accession>A0ABQ3LFL6</accession>
<keyword evidence="8" id="KW-0325">Glycoprotein</keyword>
<dbReference type="InterPro" id="IPR006620">
    <property type="entry name" value="Pro_4_hyd_alph"/>
</dbReference>
<keyword evidence="3" id="KW-0256">Endoplasmic reticulum</keyword>
<evidence type="ECO:0000256" key="2">
    <source>
        <dbReference type="ARBA" id="ARBA00022723"/>
    </source>
</evidence>
<gene>
    <name evidence="10" type="ORF">GCM10008023_16850</name>
</gene>
<evidence type="ECO:0000256" key="6">
    <source>
        <dbReference type="ARBA" id="ARBA00023002"/>
    </source>
</evidence>
<dbReference type="InterPro" id="IPR011990">
    <property type="entry name" value="TPR-like_helical_dom_sf"/>
</dbReference>
<dbReference type="PANTHER" id="PTHR10869">
    <property type="entry name" value="PROLYL 4-HYDROXYLASE ALPHA SUBUNIT"/>
    <property type="match status" value="1"/>
</dbReference>
<evidence type="ECO:0000313" key="10">
    <source>
        <dbReference type="EMBL" id="GHH14773.1"/>
    </source>
</evidence>
<dbReference type="PANTHER" id="PTHR10869:SF246">
    <property type="entry name" value="TRANSMEMBRANE PROLYL 4-HYDROXYLASE"/>
    <property type="match status" value="1"/>
</dbReference>
<evidence type="ECO:0000256" key="8">
    <source>
        <dbReference type="ARBA" id="ARBA00023180"/>
    </source>
</evidence>
<evidence type="ECO:0000256" key="7">
    <source>
        <dbReference type="ARBA" id="ARBA00023004"/>
    </source>
</evidence>
<dbReference type="Pfam" id="PF13640">
    <property type="entry name" value="2OG-FeII_Oxy_3"/>
    <property type="match status" value="1"/>
</dbReference>
<dbReference type="Gene3D" id="1.25.40.10">
    <property type="entry name" value="Tetratricopeptide repeat domain"/>
    <property type="match status" value="1"/>
</dbReference>
<evidence type="ECO:0000256" key="4">
    <source>
        <dbReference type="ARBA" id="ARBA00022896"/>
    </source>
</evidence>
<dbReference type="RefSeq" id="WP_189675872.1">
    <property type="nucleotide sequence ID" value="NZ_BNAQ01000002.1"/>
</dbReference>
<dbReference type="InterPro" id="IPR044862">
    <property type="entry name" value="Pro_4_hyd_alph_FE2OG_OXY"/>
</dbReference>
<dbReference type="InterPro" id="IPR045054">
    <property type="entry name" value="P4HA-like"/>
</dbReference>
<dbReference type="Gene3D" id="2.60.120.620">
    <property type="entry name" value="q2cbj1_9rhob like domain"/>
    <property type="match status" value="1"/>
</dbReference>
<keyword evidence="4" id="KW-0847">Vitamin C</keyword>
<feature type="domain" description="Fe2OG dioxygenase" evidence="9">
    <location>
        <begin position="210"/>
        <end position="315"/>
    </location>
</feature>